<dbReference type="GO" id="GO:0009313">
    <property type="term" value="P:oligosaccharide catabolic process"/>
    <property type="evidence" value="ECO:0007669"/>
    <property type="project" value="TreeGrafter"/>
</dbReference>
<reference evidence="3" key="1">
    <citation type="submission" date="2021-01" db="EMBL/GenBank/DDBJ databases">
        <authorList>
            <person name="Corre E."/>
            <person name="Pelletier E."/>
            <person name="Niang G."/>
            <person name="Scheremetjew M."/>
            <person name="Finn R."/>
            <person name="Kale V."/>
            <person name="Holt S."/>
            <person name="Cochrane G."/>
            <person name="Meng A."/>
            <person name="Brown T."/>
            <person name="Cohen L."/>
        </authorList>
    </citation>
    <scope>NUCLEOTIDE SEQUENCE</scope>
    <source>
        <strain evidence="3">379</strain>
    </source>
</reference>
<gene>
    <name evidence="3" type="ORF">EHUX00137_LOCUS44066</name>
</gene>
<dbReference type="PANTHER" id="PTHR10628">
    <property type="entry name" value="SIALIDASE"/>
    <property type="match status" value="1"/>
</dbReference>
<dbReference type="GO" id="GO:0004308">
    <property type="term" value="F:exo-alpha-sialidase activity"/>
    <property type="evidence" value="ECO:0007669"/>
    <property type="project" value="InterPro"/>
</dbReference>
<evidence type="ECO:0000313" key="3">
    <source>
        <dbReference type="EMBL" id="CAE0593838.1"/>
    </source>
</evidence>
<dbReference type="Gene3D" id="2.120.10.10">
    <property type="match status" value="1"/>
</dbReference>
<sequence length="718" mass="75110">MVQPGYKLGARTKGLVVAVSFMTMLLLATLLSALTPPPDLTSTDLFTPGMPDTAGVTYACYRIPSMVWVANEASPHAVLLAFAEGRRGSCADKGDVRIVARRSSDGGQTWSSIEQVAVEAGHTIGNPAPVADLAVAGSVHLVHARDDTQVFLVSSADGGRSWSERRNLTAALKANPAPEAFVMPGPPGGVQLQSGRLVVGMYGEDEAKQVQTTDYSPPATLPSCPVIRPNLGPISAALQVRSYAAFSDDHGRTWAHGSPAGTSASGPVYGGGENQIVPYGGGGTLAMFLRGRTTAADDVSHNHGLAWSSDGGATWSNASRLNISGSYCEGSAVATPDGGLLLSAPSSLSGGRYNLTLWDLAPNAPTGGGGSLEFDYYATLDKGGAAYSSMLMGAASGEVVSLHERGPGGYTVSALTFSRFAYRPRHPSVGRAGSAAASSPAISPSRAHLVYVPGGHVRPAECITALPNRAVYNVSAAEAPRAGCETTASDAPAVQIYAADAHLKSAAPLTSLTADWLVPPLPKSHPIFGSQVVYFWPGFKATAPEMGYPVLQPVLQYGERGRAWALQSWFVDANDRRFPVATAPAVDVQPGDRITSYMRLSADGSTWTVSGTNRESGEDSTLHIAHSRAGRADYDYAMLVNENINVDERCDRMPAAPSLTFTNVTVNGHAKPAWTSRADCHGSPRCDCGNAASIGANGDVTLSWSTDPRSRPSRRASR</sequence>
<evidence type="ECO:0000259" key="2">
    <source>
        <dbReference type="Pfam" id="PF13088"/>
    </source>
</evidence>
<dbReference type="SUPFAM" id="SSF50939">
    <property type="entry name" value="Sialidases"/>
    <property type="match status" value="1"/>
</dbReference>
<dbReference type="GO" id="GO:0016020">
    <property type="term" value="C:membrane"/>
    <property type="evidence" value="ECO:0007669"/>
    <property type="project" value="TreeGrafter"/>
</dbReference>
<evidence type="ECO:0000256" key="1">
    <source>
        <dbReference type="SAM" id="MobiDB-lite"/>
    </source>
</evidence>
<accession>A0A7S3TVP8</accession>
<organism evidence="3">
    <name type="scientific">Emiliania huxleyi</name>
    <name type="common">Coccolithophore</name>
    <name type="synonym">Pontosphaera huxleyi</name>
    <dbReference type="NCBI Taxonomy" id="2903"/>
    <lineage>
        <taxon>Eukaryota</taxon>
        <taxon>Haptista</taxon>
        <taxon>Haptophyta</taxon>
        <taxon>Prymnesiophyceae</taxon>
        <taxon>Isochrysidales</taxon>
        <taxon>Noelaerhabdaceae</taxon>
        <taxon>Emiliania</taxon>
    </lineage>
</organism>
<dbReference type="InterPro" id="IPR026856">
    <property type="entry name" value="Sialidase_fam"/>
</dbReference>
<dbReference type="PANTHER" id="PTHR10628:SF30">
    <property type="entry name" value="EXO-ALPHA-SIALIDASE"/>
    <property type="match status" value="1"/>
</dbReference>
<dbReference type="InterPro" id="IPR036278">
    <property type="entry name" value="Sialidase_sf"/>
</dbReference>
<name>A0A7S3TVP8_EMIHU</name>
<feature type="region of interest" description="Disordered" evidence="1">
    <location>
        <begin position="699"/>
        <end position="718"/>
    </location>
</feature>
<dbReference type="Pfam" id="PF13088">
    <property type="entry name" value="BNR_2"/>
    <property type="match status" value="1"/>
</dbReference>
<dbReference type="InterPro" id="IPR011040">
    <property type="entry name" value="Sialidase"/>
</dbReference>
<proteinExistence type="predicted"/>
<dbReference type="AlphaFoldDB" id="A0A7S3TVP8"/>
<dbReference type="CDD" id="cd15482">
    <property type="entry name" value="Sialidase_non-viral"/>
    <property type="match status" value="1"/>
</dbReference>
<feature type="domain" description="Sialidase" evidence="2">
    <location>
        <begin position="79"/>
        <end position="391"/>
    </location>
</feature>
<dbReference type="EMBL" id="HBIR01056599">
    <property type="protein sequence ID" value="CAE0593838.1"/>
    <property type="molecule type" value="Transcribed_RNA"/>
</dbReference>
<dbReference type="GO" id="GO:0006689">
    <property type="term" value="P:ganglioside catabolic process"/>
    <property type="evidence" value="ECO:0007669"/>
    <property type="project" value="TreeGrafter"/>
</dbReference>
<dbReference type="GO" id="GO:0005737">
    <property type="term" value="C:cytoplasm"/>
    <property type="evidence" value="ECO:0007669"/>
    <property type="project" value="TreeGrafter"/>
</dbReference>
<protein>
    <recommendedName>
        <fullName evidence="2">Sialidase domain-containing protein</fullName>
    </recommendedName>
</protein>